<dbReference type="InterPro" id="IPR036163">
    <property type="entry name" value="HMA_dom_sf"/>
</dbReference>
<reference evidence="8 10" key="2">
    <citation type="submission" date="2019-06" db="EMBL/GenBank/DDBJ databases">
        <title>Draft genomes of female and male turbot (Scophthalmus maximus).</title>
        <authorList>
            <person name="Xu H."/>
            <person name="Xu X.-W."/>
            <person name="Shao C."/>
            <person name="Chen S."/>
        </authorList>
    </citation>
    <scope>NUCLEOTIDE SEQUENCE [LARGE SCALE GENOMIC DNA]</scope>
    <source>
        <strain evidence="8">Ysfricsl-2016a</strain>
        <tissue evidence="8">Blood</tissue>
    </source>
</reference>
<dbReference type="OrthoDB" id="17335at2759"/>
<dbReference type="STRING" id="52904.ENSSMAP00000017136"/>
<protein>
    <recommendedName>
        <fullName evidence="2 6">Armadillo repeat-containing protein 1</fullName>
    </recommendedName>
</protein>
<dbReference type="Gene3D" id="1.25.10.10">
    <property type="entry name" value="Leucine-rich Repeat Variant"/>
    <property type="match status" value="1"/>
</dbReference>
<dbReference type="Proteomes" id="UP000246464">
    <property type="component" value="Chromosome 20"/>
</dbReference>
<dbReference type="InterPro" id="IPR011989">
    <property type="entry name" value="ARM-like"/>
</dbReference>
<dbReference type="AlphaFoldDB" id="A0A2U9CUS6"/>
<dbReference type="Proteomes" id="UP000438429">
    <property type="component" value="Unassembled WGS sequence"/>
</dbReference>
<dbReference type="GO" id="GO:0005741">
    <property type="term" value="C:mitochondrial outer membrane"/>
    <property type="evidence" value="ECO:0007669"/>
    <property type="project" value="UniProtKB-SubCell"/>
</dbReference>
<dbReference type="PANTHER" id="PTHR46840">
    <property type="entry name" value="ARMADILLO REPEAT-CONTAINING PROTEIN 1"/>
    <property type="match status" value="1"/>
</dbReference>
<evidence type="ECO:0000313" key="9">
    <source>
        <dbReference type="Proteomes" id="UP000246464"/>
    </source>
</evidence>
<organism evidence="7 9">
    <name type="scientific">Scophthalmus maximus</name>
    <name type="common">Turbot</name>
    <name type="synonym">Psetta maxima</name>
    <dbReference type="NCBI Taxonomy" id="52904"/>
    <lineage>
        <taxon>Eukaryota</taxon>
        <taxon>Metazoa</taxon>
        <taxon>Chordata</taxon>
        <taxon>Craniata</taxon>
        <taxon>Vertebrata</taxon>
        <taxon>Euteleostomi</taxon>
        <taxon>Actinopterygii</taxon>
        <taxon>Neopterygii</taxon>
        <taxon>Teleostei</taxon>
        <taxon>Neoteleostei</taxon>
        <taxon>Acanthomorphata</taxon>
        <taxon>Carangaria</taxon>
        <taxon>Pleuronectiformes</taxon>
        <taxon>Pleuronectoidei</taxon>
        <taxon>Scophthalmidae</taxon>
        <taxon>Scophthalmus</taxon>
    </lineage>
</organism>
<comment type="subunit">
    <text evidence="5">Interacts with mitochondrial contact site and cristae organizing system (MICOS) complex components IMMT/MIC60 and MICOS10/MIC10. Interacts with mitochondrial outer membrane sorting assembly machinery (SAM) complex components SAMM50 and MTX1.</text>
</comment>
<dbReference type="SUPFAM" id="SSF48371">
    <property type="entry name" value="ARM repeat"/>
    <property type="match status" value="1"/>
</dbReference>
<name>A0A2U9CUS6_SCOMX</name>
<dbReference type="PIRSF" id="PIRSF013899">
    <property type="entry name" value="UCP013899"/>
    <property type="match status" value="1"/>
</dbReference>
<keyword evidence="3" id="KW-0472">Membrane</keyword>
<dbReference type="EMBL" id="CP026262">
    <property type="protein sequence ID" value="AWP19913.1"/>
    <property type="molecule type" value="Genomic_DNA"/>
</dbReference>
<dbReference type="GO" id="GO:0046872">
    <property type="term" value="F:metal ion binding"/>
    <property type="evidence" value="ECO:0007669"/>
    <property type="project" value="InterPro"/>
</dbReference>
<dbReference type="InterPro" id="IPR016024">
    <property type="entry name" value="ARM-type_fold"/>
</dbReference>
<dbReference type="EMBL" id="VEVO01000022">
    <property type="protein sequence ID" value="KAF0023461.1"/>
    <property type="molecule type" value="Genomic_DNA"/>
</dbReference>
<comment type="function">
    <text evidence="4">In association with mitochondrial contact site and cristae organizing system (MICOS) complex components and mitochondrial outer membrane sorting assembly machinery (SAM) complex components may regulate mitochondrial dynamics playing a role in determining mitochondrial length, distribution and motility.</text>
</comment>
<evidence type="ECO:0000313" key="10">
    <source>
        <dbReference type="Proteomes" id="UP000438429"/>
    </source>
</evidence>
<evidence type="ECO:0000313" key="7">
    <source>
        <dbReference type="EMBL" id="AWP19913.1"/>
    </source>
</evidence>
<dbReference type="InterPro" id="IPR000225">
    <property type="entry name" value="Armadillo"/>
</dbReference>
<sequence length="271" mass="30006">MMDALSVVSQLRDLASEPQNREVIVQDQGCLPGLVLFLDHQDTEVLLATLQTLRYLAELPPNIPAMKNELGMMVSLENLMGRKGLSVDITALAQEVYDILRTPAHPVARTPEREGRKKSQFFINSSNKKAKSVTLHIQGLDSTDQRGLCEEALLKVRGVISFTFQMASKRCTVRIRSDLPTESLASAIAATKVLSVQQVVKNEAGEEVFIPLNTSGVKVQQNSALPDYLPEEEESPEREVDRAISRTTAKEDSSGSWLNSAASFLTKTFYW</sequence>
<evidence type="ECO:0000256" key="6">
    <source>
        <dbReference type="PIRNR" id="PIRNR013899"/>
    </source>
</evidence>
<accession>A0A2U9CUS6</accession>
<dbReference type="InterPro" id="IPR016617">
    <property type="entry name" value="ARMC1"/>
</dbReference>
<evidence type="ECO:0000256" key="3">
    <source>
        <dbReference type="ARBA" id="ARBA00022787"/>
    </source>
</evidence>
<proteinExistence type="predicted"/>
<dbReference type="SUPFAM" id="SSF55008">
    <property type="entry name" value="HMA, heavy metal-associated domain"/>
    <property type="match status" value="1"/>
</dbReference>
<evidence type="ECO:0000256" key="4">
    <source>
        <dbReference type="ARBA" id="ARBA00023764"/>
    </source>
</evidence>
<keyword evidence="9" id="KW-1185">Reference proteome</keyword>
<comment type="subcellular location">
    <subcellularLocation>
        <location evidence="1">Mitochondrion outer membrane</location>
    </subcellularLocation>
</comment>
<evidence type="ECO:0000256" key="2">
    <source>
        <dbReference type="ARBA" id="ARBA00013732"/>
    </source>
</evidence>
<gene>
    <name evidence="8" type="ORF">F2P81_024091</name>
    <name evidence="7" type="ORF">SMAX5B_008288</name>
</gene>
<keyword evidence="3" id="KW-0496">Mitochondrion</keyword>
<dbReference type="Pfam" id="PF00514">
    <property type="entry name" value="Arm"/>
    <property type="match status" value="1"/>
</dbReference>
<dbReference type="PANTHER" id="PTHR46840:SF3">
    <property type="entry name" value="ARMADILLO REPEAT-CONTAINING PROTEIN 1"/>
    <property type="match status" value="1"/>
</dbReference>
<reference evidence="7 9" key="1">
    <citation type="submission" date="2017-12" db="EMBL/GenBank/DDBJ databases">
        <title>Integrating genomic resources of turbot (Scophthalmus maximus) in depth evaluation of genetic and physical mapping variation across individuals.</title>
        <authorList>
            <person name="Martinez P."/>
        </authorList>
    </citation>
    <scope>NUCLEOTIDE SEQUENCE [LARGE SCALE GENOMIC DNA]</scope>
</reference>
<evidence type="ECO:0000256" key="5">
    <source>
        <dbReference type="ARBA" id="ARBA00046478"/>
    </source>
</evidence>
<keyword evidence="3" id="KW-1000">Mitochondrion outer membrane</keyword>
<evidence type="ECO:0000256" key="1">
    <source>
        <dbReference type="ARBA" id="ARBA00004294"/>
    </source>
</evidence>
<evidence type="ECO:0000313" key="8">
    <source>
        <dbReference type="EMBL" id="KAF0023461.1"/>
    </source>
</evidence>